<feature type="transmembrane region" description="Helical" evidence="6">
    <location>
        <begin position="354"/>
        <end position="375"/>
    </location>
</feature>
<comment type="caution">
    <text evidence="7">The sequence shown here is derived from an EMBL/GenBank/DDBJ whole genome shotgun (WGS) entry which is preliminary data.</text>
</comment>
<protein>
    <recommendedName>
        <fullName evidence="9">Major facilitator superfamily (MFS) profile domain-containing protein</fullName>
    </recommendedName>
</protein>
<feature type="transmembrane region" description="Helical" evidence="6">
    <location>
        <begin position="213"/>
        <end position="237"/>
    </location>
</feature>
<dbReference type="SUPFAM" id="SSF103473">
    <property type="entry name" value="MFS general substrate transporter"/>
    <property type="match status" value="1"/>
</dbReference>
<evidence type="ECO:0000256" key="3">
    <source>
        <dbReference type="ARBA" id="ARBA00022989"/>
    </source>
</evidence>
<name>A0AAN7T8V3_9PEZI</name>
<evidence type="ECO:0000256" key="2">
    <source>
        <dbReference type="ARBA" id="ARBA00022692"/>
    </source>
</evidence>
<evidence type="ECO:0000256" key="1">
    <source>
        <dbReference type="ARBA" id="ARBA00004141"/>
    </source>
</evidence>
<keyword evidence="3 6" id="KW-1133">Transmembrane helix</keyword>
<feature type="transmembrane region" description="Helical" evidence="6">
    <location>
        <begin position="180"/>
        <end position="201"/>
    </location>
</feature>
<dbReference type="Pfam" id="PF07690">
    <property type="entry name" value="MFS_1"/>
    <property type="match status" value="1"/>
</dbReference>
<reference evidence="7" key="1">
    <citation type="submission" date="2023-08" db="EMBL/GenBank/DDBJ databases">
        <title>Black Yeasts Isolated from many extreme environments.</title>
        <authorList>
            <person name="Coleine C."/>
            <person name="Stajich J.E."/>
            <person name="Selbmann L."/>
        </authorList>
    </citation>
    <scope>NUCLEOTIDE SEQUENCE</scope>
    <source>
        <strain evidence="7">CCFEE 5401</strain>
    </source>
</reference>
<evidence type="ECO:0000256" key="4">
    <source>
        <dbReference type="ARBA" id="ARBA00023136"/>
    </source>
</evidence>
<feature type="transmembrane region" description="Helical" evidence="6">
    <location>
        <begin position="315"/>
        <end position="342"/>
    </location>
</feature>
<dbReference type="AlphaFoldDB" id="A0AAN7T8V3"/>
<keyword evidence="2 6" id="KW-0812">Transmembrane</keyword>
<gene>
    <name evidence="7" type="ORF">LTR62_001964</name>
</gene>
<dbReference type="InterPro" id="IPR011701">
    <property type="entry name" value="MFS"/>
</dbReference>
<feature type="transmembrane region" description="Helical" evidence="6">
    <location>
        <begin position="491"/>
        <end position="512"/>
    </location>
</feature>
<feature type="region of interest" description="Disordered" evidence="5">
    <location>
        <begin position="1"/>
        <end position="24"/>
    </location>
</feature>
<feature type="region of interest" description="Disordered" evidence="5">
    <location>
        <begin position="51"/>
        <end position="85"/>
    </location>
</feature>
<keyword evidence="4 6" id="KW-0472">Membrane</keyword>
<dbReference type="EMBL" id="JAVRRL010000148">
    <property type="protein sequence ID" value="KAK5105852.1"/>
    <property type="molecule type" value="Genomic_DNA"/>
</dbReference>
<feature type="compositionally biased region" description="Basic and acidic residues" evidence="5">
    <location>
        <begin position="56"/>
        <end position="85"/>
    </location>
</feature>
<feature type="transmembrane region" description="Helical" evidence="6">
    <location>
        <begin position="396"/>
        <end position="417"/>
    </location>
</feature>
<dbReference type="InterPro" id="IPR036259">
    <property type="entry name" value="MFS_trans_sf"/>
</dbReference>
<accession>A0AAN7T8V3</accession>
<organism evidence="7 8">
    <name type="scientific">Meristemomyces frigidus</name>
    <dbReference type="NCBI Taxonomy" id="1508187"/>
    <lineage>
        <taxon>Eukaryota</taxon>
        <taxon>Fungi</taxon>
        <taxon>Dikarya</taxon>
        <taxon>Ascomycota</taxon>
        <taxon>Pezizomycotina</taxon>
        <taxon>Dothideomycetes</taxon>
        <taxon>Dothideomycetidae</taxon>
        <taxon>Mycosphaerellales</taxon>
        <taxon>Teratosphaeriaceae</taxon>
        <taxon>Meristemomyces</taxon>
    </lineage>
</organism>
<comment type="subcellular location">
    <subcellularLocation>
        <location evidence="1">Membrane</location>
        <topology evidence="1">Multi-pass membrane protein</topology>
    </subcellularLocation>
</comment>
<feature type="transmembrane region" description="Helical" evidence="6">
    <location>
        <begin position="423"/>
        <end position="447"/>
    </location>
</feature>
<dbReference type="GO" id="GO:0005886">
    <property type="term" value="C:plasma membrane"/>
    <property type="evidence" value="ECO:0007669"/>
    <property type="project" value="TreeGrafter"/>
</dbReference>
<feature type="transmembrane region" description="Helical" evidence="6">
    <location>
        <begin position="243"/>
        <end position="263"/>
    </location>
</feature>
<evidence type="ECO:0008006" key="9">
    <source>
        <dbReference type="Google" id="ProtNLM"/>
    </source>
</evidence>
<evidence type="ECO:0000256" key="6">
    <source>
        <dbReference type="SAM" id="Phobius"/>
    </source>
</evidence>
<feature type="compositionally biased region" description="Low complexity" evidence="5">
    <location>
        <begin position="10"/>
        <end position="20"/>
    </location>
</feature>
<feature type="transmembrane region" description="Helical" evidence="6">
    <location>
        <begin position="129"/>
        <end position="150"/>
    </location>
</feature>
<dbReference type="PANTHER" id="PTHR23502">
    <property type="entry name" value="MAJOR FACILITATOR SUPERFAMILY"/>
    <property type="match status" value="1"/>
</dbReference>
<sequence>MEGTFDLPNKYATKAKTTSAGTSNGLAAEVNEIREALDGYVLDPAQYPDNAAGLKLSDDGKPPPHPSAERFTRRPAKLERAEEGHHATNHRLHCCVGGLHRRHSDYHRDSAVFDNSEWDMTAAAVQKAVVGNIFAIGACGLFVVAFANYFGRLPVTLVFQAVFFATCAWSAAATSFESYLAARIVNGLFCSVGQGGALMWIKDLFFFHEHPRAINWVEFSIITSPYLGPLITAFIVSGTTWRWPFWLCTILAGIALILTVFFLDETLYTRSIPQSERVPKGSRVQRLIGIDQARSFHQRSLTESLMRPIVAITKLPVLLTIIYYFLNFAWVIGVNTTVSIWLTQFYGFTPRGIGYFYFFGIIGPLIGWFAGHWLHDTVGRLYAHRHDGRIDPEARLIIAYPATALLFVAVIVIGFALEHQWHYIVLAVFSGVQTVGVMIVTTAINAYLLDCYPEGSGEVGAWVTASRNWSGFMATFIQIEWVTSAGPATAFGAQAGITGASIIILVILQLYGNKVRKWQGRMVFSKQSKVL</sequence>
<dbReference type="GO" id="GO:0022857">
    <property type="term" value="F:transmembrane transporter activity"/>
    <property type="evidence" value="ECO:0007669"/>
    <property type="project" value="InterPro"/>
</dbReference>
<dbReference type="Gene3D" id="1.20.1250.20">
    <property type="entry name" value="MFS general substrate transporter like domains"/>
    <property type="match status" value="1"/>
</dbReference>
<dbReference type="Proteomes" id="UP001310890">
    <property type="component" value="Unassembled WGS sequence"/>
</dbReference>
<dbReference type="PANTHER" id="PTHR23502:SF187">
    <property type="entry name" value="TRANSPORTER, PUTATIVE (AFU_ORTHOLOGUE AFUA_2G17840)-RELATED"/>
    <property type="match status" value="1"/>
</dbReference>
<evidence type="ECO:0000256" key="5">
    <source>
        <dbReference type="SAM" id="MobiDB-lite"/>
    </source>
</evidence>
<evidence type="ECO:0000313" key="8">
    <source>
        <dbReference type="Proteomes" id="UP001310890"/>
    </source>
</evidence>
<proteinExistence type="predicted"/>
<feature type="transmembrane region" description="Helical" evidence="6">
    <location>
        <begin position="157"/>
        <end position="174"/>
    </location>
</feature>
<evidence type="ECO:0000313" key="7">
    <source>
        <dbReference type="EMBL" id="KAK5105852.1"/>
    </source>
</evidence>